<dbReference type="InterPro" id="IPR003399">
    <property type="entry name" value="Mce/MlaD"/>
</dbReference>
<accession>A0A1Q4I387</accession>
<dbReference type="Pfam" id="PF02470">
    <property type="entry name" value="MlaD"/>
    <property type="match status" value="1"/>
</dbReference>
<evidence type="ECO:0000259" key="2">
    <source>
        <dbReference type="Pfam" id="PF02470"/>
    </source>
</evidence>
<evidence type="ECO:0000256" key="1">
    <source>
        <dbReference type="SAM" id="Phobius"/>
    </source>
</evidence>
<organism evidence="3 4">
    <name type="scientific">Mycobacterium paraffinicum</name>
    <dbReference type="NCBI Taxonomy" id="53378"/>
    <lineage>
        <taxon>Bacteria</taxon>
        <taxon>Bacillati</taxon>
        <taxon>Actinomycetota</taxon>
        <taxon>Actinomycetes</taxon>
        <taxon>Mycobacteriales</taxon>
        <taxon>Mycobacteriaceae</taxon>
        <taxon>Mycobacterium</taxon>
    </lineage>
</organism>
<evidence type="ECO:0000313" key="3">
    <source>
        <dbReference type="EMBL" id="OJZ76358.1"/>
    </source>
</evidence>
<name>A0A1Q4I387_9MYCO</name>
<comment type="caution">
    <text evidence="3">The sequence shown here is derived from an EMBL/GenBank/DDBJ whole genome shotgun (WGS) entry which is preliminary data.</text>
</comment>
<gene>
    <name evidence="3" type="ORF">BRW65_01175</name>
</gene>
<dbReference type="STRING" id="53378.BRW65_01175"/>
<dbReference type="InterPro" id="IPR052336">
    <property type="entry name" value="MlaD_Phospholipid_Transporter"/>
</dbReference>
<keyword evidence="1" id="KW-0812">Transmembrane</keyword>
<keyword evidence="4" id="KW-1185">Reference proteome</keyword>
<dbReference type="Proteomes" id="UP000186438">
    <property type="component" value="Unassembled WGS sequence"/>
</dbReference>
<evidence type="ECO:0000313" key="4">
    <source>
        <dbReference type="Proteomes" id="UP000186438"/>
    </source>
</evidence>
<reference evidence="3 4" key="1">
    <citation type="submission" date="2016-11" db="EMBL/GenBank/DDBJ databases">
        <title>Genome sequences of unsequenced Mycobacteria.</title>
        <authorList>
            <person name="Greninger A.L."/>
            <person name="Fang F."/>
            <person name="Jerome K.R."/>
        </authorList>
    </citation>
    <scope>NUCLEOTIDE SEQUENCE [LARGE SCALE GENOMIC DNA]</scope>
    <source>
        <strain evidence="3 4">M11</strain>
    </source>
</reference>
<sequence length="319" mass="34934">MKLLRNPTAWGAGALVLATVVSLVAAWLYISPPGQKMVTFYTDDAASVHSGDVVRIAGINVGKVSDLSLEPDRVRVRAKVDGHAFVGDQSQVEVRMLTVVGGYYVNLVSLGDKPLGSEPIPLARVKMPYNLMTALADTTKLTDNLQGNPLKQTLDQLQKGLTGDNVEAISSLIDAGNSLVSTIQKQRGQLTEILKFSNEYVSALNGYRDGIRVLVRKISIAIQTLVIYGKKFGDGITAFADVLGQLSPIAYFYRDHRADFMEKVRHYLETARMWAEHNGAVIRSLRLIENKFQRVFDAENAPPDLLATDLCMPMPGSPC</sequence>
<feature type="transmembrane region" description="Helical" evidence="1">
    <location>
        <begin position="12"/>
        <end position="30"/>
    </location>
</feature>
<protein>
    <submittedName>
        <fullName evidence="3">Mammalian cell entry protein</fullName>
    </submittedName>
</protein>
<dbReference type="EMBL" id="MPNT01000001">
    <property type="protein sequence ID" value="OJZ76358.1"/>
    <property type="molecule type" value="Genomic_DNA"/>
</dbReference>
<feature type="domain" description="Mce/MlaD" evidence="2">
    <location>
        <begin position="38"/>
        <end position="108"/>
    </location>
</feature>
<keyword evidence="1" id="KW-1133">Transmembrane helix</keyword>
<dbReference type="PANTHER" id="PTHR33371">
    <property type="entry name" value="INTERMEMBRANE PHOSPHOLIPID TRANSPORT SYSTEM BINDING PROTEIN MLAD-RELATED"/>
    <property type="match status" value="1"/>
</dbReference>
<dbReference type="OrthoDB" id="4379218at2"/>
<dbReference type="AlphaFoldDB" id="A0A1Q4I387"/>
<dbReference type="PANTHER" id="PTHR33371:SF4">
    <property type="entry name" value="INTERMEMBRANE PHOSPHOLIPID TRANSPORT SYSTEM BINDING PROTEIN MLAD"/>
    <property type="match status" value="1"/>
</dbReference>
<keyword evidence="1" id="KW-0472">Membrane</keyword>
<proteinExistence type="predicted"/>